<gene>
    <name evidence="3" type="ORF">ACFP3J_37760</name>
</gene>
<dbReference type="EMBL" id="JBHSOE010000155">
    <property type="protein sequence ID" value="MFC5661183.1"/>
    <property type="molecule type" value="Genomic_DNA"/>
</dbReference>
<dbReference type="RefSeq" id="WP_382467111.1">
    <property type="nucleotide sequence ID" value="NZ_JBHSOE010000155.1"/>
</dbReference>
<name>A0ABW0WSB8_STRNO</name>
<evidence type="ECO:0000256" key="2">
    <source>
        <dbReference type="SAM" id="Phobius"/>
    </source>
</evidence>
<keyword evidence="2" id="KW-0472">Membrane</keyword>
<sequence length="77" mass="7852">MRARPAPHRTAAPPVRSIDQGETAVFSYGRPDACGHPDAPGRPSARGRRGAVVALLCAALTALAVPAERAAAPARTA</sequence>
<feature type="transmembrane region" description="Helical" evidence="2">
    <location>
        <begin position="50"/>
        <end position="67"/>
    </location>
</feature>
<accession>A0ABW0WSB8</accession>
<comment type="caution">
    <text evidence="3">The sequence shown here is derived from an EMBL/GenBank/DDBJ whole genome shotgun (WGS) entry which is preliminary data.</text>
</comment>
<evidence type="ECO:0000313" key="3">
    <source>
        <dbReference type="EMBL" id="MFC5661183.1"/>
    </source>
</evidence>
<feature type="non-terminal residue" evidence="3">
    <location>
        <position position="77"/>
    </location>
</feature>
<protein>
    <submittedName>
        <fullName evidence="3">Uncharacterized protein</fullName>
    </submittedName>
</protein>
<proteinExistence type="predicted"/>
<reference evidence="4" key="1">
    <citation type="journal article" date="2019" name="Int. J. Syst. Evol. Microbiol.">
        <title>The Global Catalogue of Microorganisms (GCM) 10K type strain sequencing project: providing services to taxonomists for standard genome sequencing and annotation.</title>
        <authorList>
            <consortium name="The Broad Institute Genomics Platform"/>
            <consortium name="The Broad Institute Genome Sequencing Center for Infectious Disease"/>
            <person name="Wu L."/>
            <person name="Ma J."/>
        </authorList>
    </citation>
    <scope>NUCLEOTIDE SEQUENCE [LARGE SCALE GENOMIC DNA]</scope>
    <source>
        <strain evidence="4">KCTC 5701</strain>
    </source>
</reference>
<keyword evidence="2" id="KW-0812">Transmembrane</keyword>
<organism evidence="3 4">
    <name type="scientific">Streptomyces nogalater</name>
    <dbReference type="NCBI Taxonomy" id="38314"/>
    <lineage>
        <taxon>Bacteria</taxon>
        <taxon>Bacillati</taxon>
        <taxon>Actinomycetota</taxon>
        <taxon>Actinomycetes</taxon>
        <taxon>Kitasatosporales</taxon>
        <taxon>Streptomycetaceae</taxon>
        <taxon>Streptomyces</taxon>
    </lineage>
</organism>
<keyword evidence="2" id="KW-1133">Transmembrane helix</keyword>
<feature type="region of interest" description="Disordered" evidence="1">
    <location>
        <begin position="1"/>
        <end position="21"/>
    </location>
</feature>
<evidence type="ECO:0000313" key="4">
    <source>
        <dbReference type="Proteomes" id="UP001596065"/>
    </source>
</evidence>
<keyword evidence="4" id="KW-1185">Reference proteome</keyword>
<evidence type="ECO:0000256" key="1">
    <source>
        <dbReference type="SAM" id="MobiDB-lite"/>
    </source>
</evidence>
<dbReference type="Proteomes" id="UP001596065">
    <property type="component" value="Unassembled WGS sequence"/>
</dbReference>